<feature type="compositionally biased region" description="Basic residues" evidence="1">
    <location>
        <begin position="66"/>
        <end position="76"/>
    </location>
</feature>
<reference evidence="2 3" key="1">
    <citation type="submission" date="2006-04" db="EMBL/GenBank/DDBJ databases">
        <authorList>
            <person name="Nierman W.C."/>
        </authorList>
    </citation>
    <scope>NUCLEOTIDE SEQUENCE [LARGE SCALE GENOMIC DNA]</scope>
    <source>
        <strain evidence="2 3">DW4/3-1</strain>
    </source>
</reference>
<organism evidence="2 3">
    <name type="scientific">Stigmatella aurantiaca (strain DW4/3-1)</name>
    <dbReference type="NCBI Taxonomy" id="378806"/>
    <lineage>
        <taxon>Bacteria</taxon>
        <taxon>Pseudomonadati</taxon>
        <taxon>Myxococcota</taxon>
        <taxon>Myxococcia</taxon>
        <taxon>Myxococcales</taxon>
        <taxon>Cystobacterineae</taxon>
        <taxon>Archangiaceae</taxon>
        <taxon>Stigmatella</taxon>
    </lineage>
</organism>
<sequence length="607" mass="64689">MVFLASSAMGFLSLAMRAQTPREWPAGVRKGALCSAHSRGTQAAWRLRCRLPATSRGADRLAGGRRPGRHGGHRGRLGGQILQGDPELEGQPPPPDLQHHAPARPARGHLPAQHVGPGHGLGIQGHDDIACAQPRPARGPLFLHARDDHSLARALQPELRGHVPGEVLHGDAHPAPAHLAVGPEVRQHGLGDVDGDREADPLAGHVDGVRDGHHVAPQVQHGPSGVARVDGRVHLHVVEVPVTPVGRHLGAALVADDAHRHGVRQPEGVADDDDPVSHLHARRRGELEGRQRPARADAQQRTVRAGILAHHLGGKLLGIPLGREHRDADLRGPLHHVVAREDVAVRVDDEARADALLRFLLAGSFGAHLPGGDGHHGGHGGPGHLAEGGALGVHLLTLGFEPEPFAPPALGCLGGRRHPQRARYRQQHALRLRPHHGPPPHPTTVPFKLRRTMRARKREAPRAGGCLLLLGNDAIDRLTVLGGDALPRGRRCLLADSFLGVLQGLLQPALHPLHPVLHSIHLRGVGGALPGPVHVVQRRAPVDLPLGQEDAQPHRARCPHQELQNPHAFTPSYLVVHQAARGGQFWDRVVSALTGPGGARNVGRLAA</sequence>
<evidence type="ECO:0000313" key="3">
    <source>
        <dbReference type="Proteomes" id="UP000032702"/>
    </source>
</evidence>
<feature type="region of interest" description="Disordered" evidence="1">
    <location>
        <begin position="57"/>
        <end position="130"/>
    </location>
</feature>
<protein>
    <submittedName>
        <fullName evidence="2">Uncharacterized protein</fullName>
    </submittedName>
</protein>
<accession>Q09BW0</accession>
<dbReference type="Proteomes" id="UP000032702">
    <property type="component" value="Unassembled WGS sequence"/>
</dbReference>
<comment type="caution">
    <text evidence="2">The sequence shown here is derived from an EMBL/GenBank/DDBJ whole genome shotgun (WGS) entry which is preliminary data.</text>
</comment>
<evidence type="ECO:0000313" key="2">
    <source>
        <dbReference type="EMBL" id="EAU69163.1"/>
    </source>
</evidence>
<name>Q09BW0_STIAD</name>
<proteinExistence type="predicted"/>
<evidence type="ECO:0000256" key="1">
    <source>
        <dbReference type="SAM" id="MobiDB-lite"/>
    </source>
</evidence>
<dbReference type="EMBL" id="AAMD01000008">
    <property type="protein sequence ID" value="EAU69163.1"/>
    <property type="molecule type" value="Genomic_DNA"/>
</dbReference>
<gene>
    <name evidence="2" type="ORF">STIAU_6199</name>
</gene>
<dbReference type="AlphaFoldDB" id="Q09BW0"/>